<proteinExistence type="predicted"/>
<organism evidence="2 3">
    <name type="scientific">Pseudooctadecabacter jejudonensis</name>
    <dbReference type="NCBI Taxonomy" id="1391910"/>
    <lineage>
        <taxon>Bacteria</taxon>
        <taxon>Pseudomonadati</taxon>
        <taxon>Pseudomonadota</taxon>
        <taxon>Alphaproteobacteria</taxon>
        <taxon>Rhodobacterales</taxon>
        <taxon>Paracoccaceae</taxon>
        <taxon>Pseudooctadecabacter</taxon>
    </lineage>
</organism>
<evidence type="ECO:0008006" key="4">
    <source>
        <dbReference type="Google" id="ProtNLM"/>
    </source>
</evidence>
<evidence type="ECO:0000256" key="1">
    <source>
        <dbReference type="SAM" id="Phobius"/>
    </source>
</evidence>
<keyword evidence="1" id="KW-0472">Membrane</keyword>
<feature type="transmembrane region" description="Helical" evidence="1">
    <location>
        <begin position="147"/>
        <end position="168"/>
    </location>
</feature>
<dbReference type="Proteomes" id="UP000193623">
    <property type="component" value="Unassembled WGS sequence"/>
</dbReference>
<evidence type="ECO:0000313" key="2">
    <source>
        <dbReference type="EMBL" id="SLN17340.1"/>
    </source>
</evidence>
<gene>
    <name evidence="2" type="ORF">PSJ8397_00548</name>
</gene>
<dbReference type="RefSeq" id="WP_085863000.1">
    <property type="nucleotide sequence ID" value="NZ_FWFT01000001.1"/>
</dbReference>
<name>A0A1Y5RHC2_9RHOB</name>
<dbReference type="EMBL" id="FWFT01000001">
    <property type="protein sequence ID" value="SLN17340.1"/>
    <property type="molecule type" value="Genomic_DNA"/>
</dbReference>
<dbReference type="AlphaFoldDB" id="A0A1Y5RHC2"/>
<keyword evidence="3" id="KW-1185">Reference proteome</keyword>
<accession>A0A1Y5RHC2</accession>
<protein>
    <recommendedName>
        <fullName evidence="4">SMODS and SLOG-associating 2TM effector domain-containing protein</fullName>
    </recommendedName>
</protein>
<feature type="transmembrane region" description="Helical" evidence="1">
    <location>
        <begin position="21"/>
        <end position="40"/>
    </location>
</feature>
<feature type="transmembrane region" description="Helical" evidence="1">
    <location>
        <begin position="46"/>
        <end position="63"/>
    </location>
</feature>
<keyword evidence="1" id="KW-1133">Transmembrane helix</keyword>
<sequence length="170" mass="19606">MKMDRVIQRMKEATLRWAGHQYYLLMTAILAVGLIVSMLWPESNMFARSGAVLVAVTAFLYFHDQRQHTSWWRSLQYRYEQDREVAKRPVKDAEEIATWMKNRGAEYDEIEAAIRDARVAVTPILRERGQKHRDNIKKAESALEAQGILILVGTLVWGFGDLVILGVLKC</sequence>
<reference evidence="2 3" key="1">
    <citation type="submission" date="2017-03" db="EMBL/GenBank/DDBJ databases">
        <authorList>
            <person name="Afonso C.L."/>
            <person name="Miller P.J."/>
            <person name="Scott M.A."/>
            <person name="Spackman E."/>
            <person name="Goraichik I."/>
            <person name="Dimitrov K.M."/>
            <person name="Suarez D.L."/>
            <person name="Swayne D.E."/>
        </authorList>
    </citation>
    <scope>NUCLEOTIDE SEQUENCE [LARGE SCALE GENOMIC DNA]</scope>
    <source>
        <strain evidence="2 3">CECT 8397</strain>
    </source>
</reference>
<evidence type="ECO:0000313" key="3">
    <source>
        <dbReference type="Proteomes" id="UP000193623"/>
    </source>
</evidence>
<keyword evidence="1" id="KW-0812">Transmembrane</keyword>